<keyword evidence="6 10" id="KW-0560">Oxidoreductase</keyword>
<dbReference type="NCBIfam" id="TIGR01350">
    <property type="entry name" value="lipoamide_DH"/>
    <property type="match status" value="1"/>
</dbReference>
<comment type="miscellaneous">
    <text evidence="10">The active site is a redox-active disulfide bond.</text>
</comment>
<dbReference type="InterPro" id="IPR016156">
    <property type="entry name" value="FAD/NAD-linked_Rdtase_dimer_sf"/>
</dbReference>
<dbReference type="PANTHER" id="PTHR22912:SF217">
    <property type="entry name" value="DIHYDROLIPOYL DEHYDROGENASE"/>
    <property type="match status" value="1"/>
</dbReference>
<keyword evidence="7 10" id="KW-0520">NAD</keyword>
<dbReference type="GO" id="GO:0004148">
    <property type="term" value="F:dihydrolipoyl dehydrogenase (NADH) activity"/>
    <property type="evidence" value="ECO:0007669"/>
    <property type="project" value="UniProtKB-EC"/>
</dbReference>
<name>A0A101XRR3_9BACL</name>
<keyword evidence="8" id="KW-1015">Disulfide bond</keyword>
<keyword evidence="3" id="KW-0963">Cytoplasm</keyword>
<dbReference type="Gene3D" id="3.50.50.60">
    <property type="entry name" value="FAD/NAD(P)-binding domain"/>
    <property type="match status" value="2"/>
</dbReference>
<evidence type="ECO:0000256" key="1">
    <source>
        <dbReference type="ARBA" id="ARBA00007532"/>
    </source>
</evidence>
<keyword evidence="14" id="KW-1185">Reference proteome</keyword>
<evidence type="ECO:0000256" key="4">
    <source>
        <dbReference type="ARBA" id="ARBA00022630"/>
    </source>
</evidence>
<dbReference type="InterPro" id="IPR050151">
    <property type="entry name" value="Class-I_Pyr_Nuc-Dis_Oxidored"/>
</dbReference>
<evidence type="ECO:0000256" key="5">
    <source>
        <dbReference type="ARBA" id="ARBA00022827"/>
    </source>
</evidence>
<dbReference type="SUPFAM" id="SSF51905">
    <property type="entry name" value="FAD/NAD(P)-binding domain"/>
    <property type="match status" value="1"/>
</dbReference>
<evidence type="ECO:0000259" key="12">
    <source>
        <dbReference type="Pfam" id="PF07992"/>
    </source>
</evidence>
<dbReference type="InterPro" id="IPR006258">
    <property type="entry name" value="Lipoamide_DH"/>
</dbReference>
<dbReference type="PANTHER" id="PTHR22912">
    <property type="entry name" value="DISULFIDE OXIDOREDUCTASE"/>
    <property type="match status" value="1"/>
</dbReference>
<evidence type="ECO:0000256" key="2">
    <source>
        <dbReference type="ARBA" id="ARBA00016961"/>
    </source>
</evidence>
<dbReference type="AlphaFoldDB" id="A0A101XRR3"/>
<dbReference type="EC" id="1.8.1.4" evidence="10"/>
<dbReference type="RefSeq" id="WP_067714318.1">
    <property type="nucleotide sequence ID" value="NZ_LPVJ01000019.1"/>
</dbReference>
<feature type="domain" description="Pyridine nucleotide-disulphide oxidoreductase dimerisation" evidence="11">
    <location>
        <begin position="354"/>
        <end position="397"/>
    </location>
</feature>
<comment type="cofactor">
    <cofactor evidence="10">
        <name>FAD</name>
        <dbReference type="ChEBI" id="CHEBI:57692"/>
    </cofactor>
    <text evidence="10">Binds 1 FAD per subunit.</text>
</comment>
<protein>
    <recommendedName>
        <fullName evidence="2 10">Dihydrolipoyl dehydrogenase</fullName>
        <ecNumber evidence="10">1.8.1.4</ecNumber>
    </recommendedName>
</protein>
<organism evidence="13 14">
    <name type="scientific">Ferroacidibacillus organovorans</name>
    <dbReference type="NCBI Taxonomy" id="1765683"/>
    <lineage>
        <taxon>Bacteria</taxon>
        <taxon>Bacillati</taxon>
        <taxon>Bacillota</taxon>
        <taxon>Bacilli</taxon>
        <taxon>Bacillales</taxon>
        <taxon>Alicyclobacillaceae</taxon>
        <taxon>Ferroacidibacillus</taxon>
    </lineage>
</organism>
<dbReference type="InterPro" id="IPR023753">
    <property type="entry name" value="FAD/NAD-binding_dom"/>
</dbReference>
<dbReference type="Pfam" id="PF02852">
    <property type="entry name" value="Pyr_redox_dim"/>
    <property type="match status" value="1"/>
</dbReference>
<dbReference type="OrthoDB" id="9800167at2"/>
<evidence type="ECO:0000256" key="7">
    <source>
        <dbReference type="ARBA" id="ARBA00023027"/>
    </source>
</evidence>
<reference evidence="13 14" key="1">
    <citation type="submission" date="2015-12" db="EMBL/GenBank/DDBJ databases">
        <title>Draft genome sequence of Acidibacillus ferrooxidans ITV001, isolated from a chalcopyrite acid mine drainage site in Brazil.</title>
        <authorList>
            <person name="Dall'Agnol H."/>
            <person name="Nancucheo I."/>
            <person name="Johnson B."/>
            <person name="Oliveira R."/>
            <person name="Leite L."/>
            <person name="Pylro V."/>
            <person name="Nunes G.L."/>
            <person name="Tzotzos G."/>
            <person name="Fernandes G.R."/>
            <person name="Dutra J."/>
            <person name="Orellana S.C."/>
            <person name="Oliveira G."/>
        </authorList>
    </citation>
    <scope>NUCLEOTIDE SEQUENCE [LARGE SCALE GENOMIC DNA]</scope>
    <source>
        <strain evidence="14">ITV01</strain>
    </source>
</reference>
<dbReference type="Gene3D" id="3.30.390.30">
    <property type="match status" value="1"/>
</dbReference>
<comment type="similarity">
    <text evidence="1 10">Belongs to the class-I pyridine nucleotide-disulfide oxidoreductase family.</text>
</comment>
<dbReference type="PRINTS" id="PR00411">
    <property type="entry name" value="PNDRDTASEI"/>
</dbReference>
<dbReference type="GO" id="GO:0006103">
    <property type="term" value="P:2-oxoglutarate metabolic process"/>
    <property type="evidence" value="ECO:0007669"/>
    <property type="project" value="TreeGrafter"/>
</dbReference>
<dbReference type="Pfam" id="PF07992">
    <property type="entry name" value="Pyr_redox_2"/>
    <property type="match status" value="1"/>
</dbReference>
<dbReference type="EMBL" id="LPVJ01000019">
    <property type="protein sequence ID" value="KUO96324.1"/>
    <property type="molecule type" value="Genomic_DNA"/>
</dbReference>
<evidence type="ECO:0000256" key="6">
    <source>
        <dbReference type="ARBA" id="ARBA00023002"/>
    </source>
</evidence>
<evidence type="ECO:0000259" key="11">
    <source>
        <dbReference type="Pfam" id="PF02852"/>
    </source>
</evidence>
<evidence type="ECO:0000256" key="10">
    <source>
        <dbReference type="RuleBase" id="RU003692"/>
    </source>
</evidence>
<sequence length="419" mass="44765">MTNELDVVVVGGGTGGYVAAIRGAQLGLRVAVVESSDLGGTCLHRGCIPSKALLRTAEVLSTAREADAYGVEARDVRLNLKRAMKRKGSIVETLHRGVTHLMKKHNIEVIRGYGRIMGPSIFSPSAGAVRVTLENGDELTLTPRSTIIATGSSPRALPGLPFDGETILSSDDVLKMEKVPSSILIVGGGAIGVEWASMFQDFGTRVTVVEAMPSLLFQEDEEIGREMTRLFKKRGIAVLTDATLDVSSVARVASGIEVDVVQGERRERVSAEVVLVAVGRSPNVENIGLEATRIQVERGAIVVDSHLRTAEPNIYAIGDVIGGLQLAHVASHEGIHAMETIAGIQNSPIQYDQVARCTYSRPEVASVGISEKVARAAGIMSKWASFPLKQTGRRFFLENRTVLSASSQMLTPAICLVCT</sequence>
<evidence type="ECO:0000313" key="14">
    <source>
        <dbReference type="Proteomes" id="UP000053557"/>
    </source>
</evidence>
<comment type="caution">
    <text evidence="13">The sequence shown here is derived from an EMBL/GenBank/DDBJ whole genome shotgun (WGS) entry which is preliminary data.</text>
</comment>
<proteinExistence type="inferred from homology"/>
<dbReference type="InterPro" id="IPR004099">
    <property type="entry name" value="Pyr_nucl-diS_OxRdtase_dimer"/>
</dbReference>
<evidence type="ECO:0000256" key="3">
    <source>
        <dbReference type="ARBA" id="ARBA00022490"/>
    </source>
</evidence>
<dbReference type="PROSITE" id="PS00076">
    <property type="entry name" value="PYRIDINE_REDOX_1"/>
    <property type="match status" value="1"/>
</dbReference>
<comment type="catalytic activity">
    <reaction evidence="10">
        <text>N(6)-[(R)-dihydrolipoyl]-L-lysyl-[protein] + NAD(+) = N(6)-[(R)-lipoyl]-L-lysyl-[protein] + NADH + H(+)</text>
        <dbReference type="Rhea" id="RHEA:15045"/>
        <dbReference type="Rhea" id="RHEA-COMP:10474"/>
        <dbReference type="Rhea" id="RHEA-COMP:10475"/>
        <dbReference type="ChEBI" id="CHEBI:15378"/>
        <dbReference type="ChEBI" id="CHEBI:57540"/>
        <dbReference type="ChEBI" id="CHEBI:57945"/>
        <dbReference type="ChEBI" id="CHEBI:83099"/>
        <dbReference type="ChEBI" id="CHEBI:83100"/>
        <dbReference type="EC" id="1.8.1.4"/>
    </reaction>
</comment>
<dbReference type="Proteomes" id="UP000053557">
    <property type="component" value="Unassembled WGS sequence"/>
</dbReference>
<dbReference type="InterPro" id="IPR012999">
    <property type="entry name" value="Pyr_OxRdtase_I_AS"/>
</dbReference>
<evidence type="ECO:0000256" key="8">
    <source>
        <dbReference type="ARBA" id="ARBA00023157"/>
    </source>
</evidence>
<keyword evidence="9 10" id="KW-0676">Redox-active center</keyword>
<gene>
    <name evidence="13" type="ORF">ATW55_03705</name>
</gene>
<feature type="domain" description="FAD/NAD(P)-binding" evidence="12">
    <location>
        <begin position="6"/>
        <end position="334"/>
    </location>
</feature>
<dbReference type="GO" id="GO:0050660">
    <property type="term" value="F:flavin adenine dinucleotide binding"/>
    <property type="evidence" value="ECO:0007669"/>
    <property type="project" value="InterPro"/>
</dbReference>
<accession>A0A101XRR3</accession>
<dbReference type="PRINTS" id="PR00368">
    <property type="entry name" value="FADPNR"/>
</dbReference>
<keyword evidence="5 10" id="KW-0274">FAD</keyword>
<evidence type="ECO:0000313" key="13">
    <source>
        <dbReference type="EMBL" id="KUO96324.1"/>
    </source>
</evidence>
<dbReference type="InterPro" id="IPR036188">
    <property type="entry name" value="FAD/NAD-bd_sf"/>
</dbReference>
<keyword evidence="4 10" id="KW-0285">Flavoprotein</keyword>
<dbReference type="SUPFAM" id="SSF55424">
    <property type="entry name" value="FAD/NAD-linked reductases, dimerisation (C-terminal) domain"/>
    <property type="match status" value="1"/>
</dbReference>
<evidence type="ECO:0000256" key="9">
    <source>
        <dbReference type="ARBA" id="ARBA00023284"/>
    </source>
</evidence>